<dbReference type="OrthoDB" id="73465at2759"/>
<dbReference type="Proteomes" id="UP001153678">
    <property type="component" value="Unassembled WGS sequence"/>
</dbReference>
<evidence type="ECO:0000313" key="2">
    <source>
        <dbReference type="Proteomes" id="UP001153678"/>
    </source>
</evidence>
<protein>
    <submittedName>
        <fullName evidence="1">4411_t:CDS:1</fullName>
    </submittedName>
</protein>
<dbReference type="EMBL" id="CAMKVN010005909">
    <property type="protein sequence ID" value="CAI2189580.1"/>
    <property type="molecule type" value="Genomic_DNA"/>
</dbReference>
<sequence>IDSIIVDAECWKRPNPLKPFEKKISSICGLQKKIKGKLTADVGKESQKDEINSLAAKEAFKFDFSCGVLDKVIYTPITVNATFTDFCKALNEYDGMILRAASAARTILSLDDNKVVRQYPQALAKQFLLEPTPKWGSFDIQAFFNAQADLFFKGDGVIKKKAALMFRTSSVSTLTALHRALITNGIELSATYKSTNKPIRVAIICCSCDIPAAKKLCSYISACMAYYRCLKKHNLMIVINQILVDLTILKGILIKFEKMHKNGWAVILKMLELFIYIILQYTSLKCIAKWIITVLWIKAGRLKQNDLKTMQNRAKLIKVPAYIGRITYRIDIGEEFSILSQICEKLSSLCTQL</sequence>
<gene>
    <name evidence="1" type="ORF">FWILDA_LOCUS14150</name>
</gene>
<organism evidence="1 2">
    <name type="scientific">Funneliformis geosporum</name>
    <dbReference type="NCBI Taxonomy" id="1117311"/>
    <lineage>
        <taxon>Eukaryota</taxon>
        <taxon>Fungi</taxon>
        <taxon>Fungi incertae sedis</taxon>
        <taxon>Mucoromycota</taxon>
        <taxon>Glomeromycotina</taxon>
        <taxon>Glomeromycetes</taxon>
        <taxon>Glomerales</taxon>
        <taxon>Glomeraceae</taxon>
        <taxon>Funneliformis</taxon>
    </lineage>
</organism>
<feature type="non-terminal residue" evidence="1">
    <location>
        <position position="1"/>
    </location>
</feature>
<accession>A0A9W4WYX4</accession>
<dbReference type="AlphaFoldDB" id="A0A9W4WYX4"/>
<comment type="caution">
    <text evidence="1">The sequence shown here is derived from an EMBL/GenBank/DDBJ whole genome shotgun (WGS) entry which is preliminary data.</text>
</comment>
<keyword evidence="2" id="KW-1185">Reference proteome</keyword>
<name>A0A9W4WYX4_9GLOM</name>
<evidence type="ECO:0000313" key="1">
    <source>
        <dbReference type="EMBL" id="CAI2189580.1"/>
    </source>
</evidence>
<proteinExistence type="predicted"/>
<reference evidence="1" key="1">
    <citation type="submission" date="2022-08" db="EMBL/GenBank/DDBJ databases">
        <authorList>
            <person name="Kallberg Y."/>
            <person name="Tangrot J."/>
            <person name="Rosling A."/>
        </authorList>
    </citation>
    <scope>NUCLEOTIDE SEQUENCE</scope>
    <source>
        <strain evidence="1">Wild A</strain>
    </source>
</reference>